<accession>A0ABT0FRQ2</accession>
<proteinExistence type="inferred from homology"/>
<gene>
    <name evidence="3" type="ORF">MF672_014510</name>
</gene>
<protein>
    <submittedName>
        <fullName evidence="3">Organic hydroperoxide resistance protein</fullName>
    </submittedName>
</protein>
<evidence type="ECO:0000256" key="2">
    <source>
        <dbReference type="SAM" id="MobiDB-lite"/>
    </source>
</evidence>
<dbReference type="Gene3D" id="2.20.25.10">
    <property type="match status" value="1"/>
</dbReference>
<sequence>MTKPMYTAEATVTGGRADGHGVSSDGKLDVRLRQPKELGGDGDGTNPEQLFAVGYAACFSAVLSMLGRREGVEAGDAVVESKVHLIPQGDGTFRLGVELGVTLPSIGDVDQAVGLVQGAHRVCPYSNATRGNVDVALRVNGVSV</sequence>
<comment type="similarity">
    <text evidence="1">Belongs to the OsmC/Ohr family.</text>
</comment>
<dbReference type="PANTHER" id="PTHR33797">
    <property type="entry name" value="ORGANIC HYDROPEROXIDE RESISTANCE PROTEIN-LIKE"/>
    <property type="match status" value="1"/>
</dbReference>
<dbReference type="InterPro" id="IPR015946">
    <property type="entry name" value="KH_dom-like_a/b"/>
</dbReference>
<dbReference type="RefSeq" id="WP_242377513.1">
    <property type="nucleotide sequence ID" value="NZ_JAKRKC020000001.1"/>
</dbReference>
<dbReference type="InterPro" id="IPR003718">
    <property type="entry name" value="OsmC/Ohr_fam"/>
</dbReference>
<feature type="region of interest" description="Disordered" evidence="2">
    <location>
        <begin position="1"/>
        <end position="45"/>
    </location>
</feature>
<dbReference type="SUPFAM" id="SSF82784">
    <property type="entry name" value="OsmC-like"/>
    <property type="match status" value="1"/>
</dbReference>
<keyword evidence="4" id="KW-1185">Reference proteome</keyword>
<dbReference type="Pfam" id="PF02566">
    <property type="entry name" value="OsmC"/>
    <property type="match status" value="1"/>
</dbReference>
<evidence type="ECO:0000313" key="3">
    <source>
        <dbReference type="EMBL" id="MCK2214990.1"/>
    </source>
</evidence>
<dbReference type="Proteomes" id="UP001317259">
    <property type="component" value="Unassembled WGS sequence"/>
</dbReference>
<feature type="compositionally biased region" description="Basic and acidic residues" evidence="2">
    <location>
        <begin position="26"/>
        <end position="39"/>
    </location>
</feature>
<evidence type="ECO:0000256" key="1">
    <source>
        <dbReference type="ARBA" id="ARBA00007378"/>
    </source>
</evidence>
<organism evidence="3 4">
    <name type="scientific">Actinomadura luzonensis</name>
    <dbReference type="NCBI Taxonomy" id="2805427"/>
    <lineage>
        <taxon>Bacteria</taxon>
        <taxon>Bacillati</taxon>
        <taxon>Actinomycetota</taxon>
        <taxon>Actinomycetes</taxon>
        <taxon>Streptosporangiales</taxon>
        <taxon>Thermomonosporaceae</taxon>
        <taxon>Actinomadura</taxon>
    </lineage>
</organism>
<reference evidence="3 4" key="1">
    <citation type="submission" date="2022-04" db="EMBL/GenBank/DDBJ databases">
        <title>Genome draft of Actinomadura sp. ATCC 31491.</title>
        <authorList>
            <person name="Shi X."/>
            <person name="Du Y."/>
        </authorList>
    </citation>
    <scope>NUCLEOTIDE SEQUENCE [LARGE SCALE GENOMIC DNA]</scope>
    <source>
        <strain evidence="3 4">ATCC 31491</strain>
    </source>
</reference>
<name>A0ABT0FRQ2_9ACTN</name>
<comment type="caution">
    <text evidence="3">The sequence shown here is derived from an EMBL/GenBank/DDBJ whole genome shotgun (WGS) entry which is preliminary data.</text>
</comment>
<dbReference type="EMBL" id="JAKRKC020000001">
    <property type="protein sequence ID" value="MCK2214990.1"/>
    <property type="molecule type" value="Genomic_DNA"/>
</dbReference>
<dbReference type="NCBIfam" id="TIGR03561">
    <property type="entry name" value="organ_hyd_perox"/>
    <property type="match status" value="1"/>
</dbReference>
<dbReference type="InterPro" id="IPR036102">
    <property type="entry name" value="OsmC/Ohrsf"/>
</dbReference>
<dbReference type="InterPro" id="IPR019953">
    <property type="entry name" value="OHR"/>
</dbReference>
<evidence type="ECO:0000313" key="4">
    <source>
        <dbReference type="Proteomes" id="UP001317259"/>
    </source>
</evidence>
<dbReference type="PANTHER" id="PTHR33797:SF2">
    <property type="entry name" value="ORGANIC HYDROPEROXIDE RESISTANCE PROTEIN-LIKE"/>
    <property type="match status" value="1"/>
</dbReference>
<dbReference type="Gene3D" id="3.30.300.20">
    <property type="match status" value="1"/>
</dbReference>